<protein>
    <submittedName>
        <fullName evidence="1">Uncharacterized protein</fullName>
    </submittedName>
</protein>
<dbReference type="Proteomes" id="UP000290572">
    <property type="component" value="Unassembled WGS sequence"/>
</dbReference>
<evidence type="ECO:0000313" key="1">
    <source>
        <dbReference type="EMBL" id="RXN25390.1"/>
    </source>
</evidence>
<proteinExistence type="predicted"/>
<dbReference type="AlphaFoldDB" id="A0A498MXA2"/>
<name>A0A498MXA2_LABRO</name>
<comment type="caution">
    <text evidence="1">The sequence shown here is derived from an EMBL/GenBank/DDBJ whole genome shotgun (WGS) entry which is preliminary data.</text>
</comment>
<sequence>MPRRELRSPQRTLNPCRFSVFADMRLAGEPSFGLCSSRREDVKRQWSFSREGKMEMKRSKEKKTLFLVHELKG</sequence>
<evidence type="ECO:0000313" key="2">
    <source>
        <dbReference type="Proteomes" id="UP000290572"/>
    </source>
</evidence>
<organism evidence="1 2">
    <name type="scientific">Labeo rohita</name>
    <name type="common">Indian major carp</name>
    <name type="synonym">Cyprinus rohita</name>
    <dbReference type="NCBI Taxonomy" id="84645"/>
    <lineage>
        <taxon>Eukaryota</taxon>
        <taxon>Metazoa</taxon>
        <taxon>Chordata</taxon>
        <taxon>Craniata</taxon>
        <taxon>Vertebrata</taxon>
        <taxon>Euteleostomi</taxon>
        <taxon>Actinopterygii</taxon>
        <taxon>Neopterygii</taxon>
        <taxon>Teleostei</taxon>
        <taxon>Ostariophysi</taxon>
        <taxon>Cypriniformes</taxon>
        <taxon>Cyprinidae</taxon>
        <taxon>Labeoninae</taxon>
        <taxon>Labeonini</taxon>
        <taxon>Labeo</taxon>
    </lineage>
</organism>
<gene>
    <name evidence="1" type="ORF">ROHU_005933</name>
</gene>
<keyword evidence="2" id="KW-1185">Reference proteome</keyword>
<accession>A0A498MXA2</accession>
<reference evidence="1 2" key="1">
    <citation type="submission" date="2018-03" db="EMBL/GenBank/DDBJ databases">
        <title>Draft genome sequence of Rohu Carp (Labeo rohita).</title>
        <authorList>
            <person name="Das P."/>
            <person name="Kushwaha B."/>
            <person name="Joshi C.G."/>
            <person name="Kumar D."/>
            <person name="Nagpure N.S."/>
            <person name="Sahoo L."/>
            <person name="Das S.P."/>
            <person name="Bit A."/>
            <person name="Patnaik S."/>
            <person name="Meher P.K."/>
            <person name="Jayasankar P."/>
            <person name="Koringa P.G."/>
            <person name="Patel N.V."/>
            <person name="Hinsu A.T."/>
            <person name="Kumar R."/>
            <person name="Pandey M."/>
            <person name="Agarwal S."/>
            <person name="Srivastava S."/>
            <person name="Singh M."/>
            <person name="Iquebal M.A."/>
            <person name="Jaiswal S."/>
            <person name="Angadi U.B."/>
            <person name="Kumar N."/>
            <person name="Raza M."/>
            <person name="Shah T.M."/>
            <person name="Rai A."/>
            <person name="Jena J.K."/>
        </authorList>
    </citation>
    <scope>NUCLEOTIDE SEQUENCE [LARGE SCALE GENOMIC DNA]</scope>
    <source>
        <strain evidence="1">DASCIFA01</strain>
        <tissue evidence="1">Testis</tissue>
    </source>
</reference>
<dbReference type="EMBL" id="QBIY01012377">
    <property type="protein sequence ID" value="RXN25390.1"/>
    <property type="molecule type" value="Genomic_DNA"/>
</dbReference>